<dbReference type="PANTHER" id="PTHR11640:SF31">
    <property type="entry name" value="IRREGULAR CHIASM C-ROUGHEST PROTEIN-RELATED"/>
    <property type="match status" value="1"/>
</dbReference>
<evidence type="ECO:0000313" key="8">
    <source>
        <dbReference type="EMBL" id="KAL3887383.1"/>
    </source>
</evidence>
<comment type="subcellular location">
    <subcellularLocation>
        <location evidence="1">Membrane</location>
        <topology evidence="1">Single-pass type I membrane protein</topology>
    </subcellularLocation>
</comment>
<gene>
    <name evidence="8" type="ORF">ACJMK2_027325</name>
</gene>
<feature type="transmembrane region" description="Helical" evidence="6">
    <location>
        <begin position="666"/>
        <end position="688"/>
    </location>
</feature>
<dbReference type="Gene3D" id="2.60.40.10">
    <property type="entry name" value="Immunoglobulins"/>
    <property type="match status" value="2"/>
</dbReference>
<keyword evidence="4" id="KW-0325">Glycoprotein</keyword>
<reference evidence="8 9" key="1">
    <citation type="submission" date="2024-11" db="EMBL/GenBank/DDBJ databases">
        <title>Chromosome-level genome assembly of the freshwater bivalve Anodonta woodiana.</title>
        <authorList>
            <person name="Chen X."/>
        </authorList>
    </citation>
    <scope>NUCLEOTIDE SEQUENCE [LARGE SCALE GENOMIC DNA]</scope>
    <source>
        <strain evidence="8">MN2024</strain>
        <tissue evidence="8">Gills</tissue>
    </source>
</reference>
<dbReference type="SUPFAM" id="SSF48726">
    <property type="entry name" value="Immunoglobulin"/>
    <property type="match status" value="3"/>
</dbReference>
<dbReference type="InterPro" id="IPR036179">
    <property type="entry name" value="Ig-like_dom_sf"/>
</dbReference>
<name>A0ABD3XQW8_SINWO</name>
<keyword evidence="5" id="KW-0393">Immunoglobulin domain</keyword>
<dbReference type="EMBL" id="JBJQND010000002">
    <property type="protein sequence ID" value="KAL3887383.1"/>
    <property type="molecule type" value="Genomic_DNA"/>
</dbReference>
<comment type="caution">
    <text evidence="8">The sequence shown here is derived from an EMBL/GenBank/DDBJ whole genome shotgun (WGS) entry which is preliminary data.</text>
</comment>
<evidence type="ECO:0000256" key="6">
    <source>
        <dbReference type="SAM" id="Phobius"/>
    </source>
</evidence>
<evidence type="ECO:0000259" key="7">
    <source>
        <dbReference type="PROSITE" id="PS50835"/>
    </source>
</evidence>
<sequence length="804" mass="89546">EFNGKLESDNSIPIAGGNLIVSCLMSDFFNDSTIYWFNHNDTVLAQCDALNFECHVHTTSYRFKSNINGAYTYINGLERARDGGTWTCKHCYGNTCKNDTMEIVIYTSPSGVKLLQPIQDDVDLGVESITLMCQTVACTFPAPNITWYYMKYKKHAPFIGFQFYTNTSTSQCPQQEAIYTSTLHLPRGTNFSGNIPFKTKLLCGITRESLGDEIRFSTVSSNISFAVNVGKFNLLDSKRRTKVCYEGFPQTMKCTSSPARPVPSIQWFLLANDGTNASTFIANITEMNKTNTDGLYVKESELTIIPKRNQTFAIYCAGNIDGQPAVNSANIYLYVLYAAEITITVTGSDHVSMIWNVTCEASGFPTNYTFHPWKHMLGEVTIRSDLQGNHEGNSSKNTLTLDNVSLEDIGTYVCAVDNGVQGVDGDIIQTKATVLHVKGKPVFVNKKHVLFTGEIGSSVELFVAFYSDPIVTDFTFQRHGSNVENTSGIHTYLSSTVVEVLFYNKNVNLTVSMAHMLINNLTEDDFDDYNLVLENSLGRTDLKTHISGRPLMVATFYYNRFMKDGIEFHFRPGFNGGRKQSFVIEYSSVTSLVWTNTSITDLQEDQTEHRLPNGTYFVTVTKPSPGDYIYRMYSRNSIGRSPYSLNVSVAILSDNNNSHANPLVKAVAGCIGTAILVILCVAAIRFLMTKRILSTKKSSGAVYENMPVQNANVNVYSEYVNNSAVRQFGAEVNEDAESVYENINDVDMTVLGHEDNLLYADLELANPKANKEKPIVHGLQNRTEYAEISFGKRGEPLPDSDDEN</sequence>
<dbReference type="PANTHER" id="PTHR11640">
    <property type="entry name" value="NEPHRIN"/>
    <property type="match status" value="1"/>
</dbReference>
<dbReference type="Pfam" id="PF00047">
    <property type="entry name" value="ig"/>
    <property type="match status" value="1"/>
</dbReference>
<dbReference type="InterPro" id="IPR007110">
    <property type="entry name" value="Ig-like_dom"/>
</dbReference>
<evidence type="ECO:0000256" key="1">
    <source>
        <dbReference type="ARBA" id="ARBA00004479"/>
    </source>
</evidence>
<evidence type="ECO:0000256" key="4">
    <source>
        <dbReference type="ARBA" id="ARBA00023180"/>
    </source>
</evidence>
<feature type="non-terminal residue" evidence="8">
    <location>
        <position position="1"/>
    </location>
</feature>
<dbReference type="Proteomes" id="UP001634394">
    <property type="component" value="Unassembled WGS sequence"/>
</dbReference>
<evidence type="ECO:0000256" key="3">
    <source>
        <dbReference type="ARBA" id="ARBA00023157"/>
    </source>
</evidence>
<organism evidence="8 9">
    <name type="scientific">Sinanodonta woodiana</name>
    <name type="common">Chinese pond mussel</name>
    <name type="synonym">Anodonta woodiana</name>
    <dbReference type="NCBI Taxonomy" id="1069815"/>
    <lineage>
        <taxon>Eukaryota</taxon>
        <taxon>Metazoa</taxon>
        <taxon>Spiralia</taxon>
        <taxon>Lophotrochozoa</taxon>
        <taxon>Mollusca</taxon>
        <taxon>Bivalvia</taxon>
        <taxon>Autobranchia</taxon>
        <taxon>Heteroconchia</taxon>
        <taxon>Palaeoheterodonta</taxon>
        <taxon>Unionida</taxon>
        <taxon>Unionoidea</taxon>
        <taxon>Unionidae</taxon>
        <taxon>Unioninae</taxon>
        <taxon>Sinanodonta</taxon>
    </lineage>
</organism>
<feature type="domain" description="Ig-like" evidence="7">
    <location>
        <begin position="324"/>
        <end position="433"/>
    </location>
</feature>
<dbReference type="GO" id="GO:0016020">
    <property type="term" value="C:membrane"/>
    <property type="evidence" value="ECO:0007669"/>
    <property type="project" value="UniProtKB-SubCell"/>
</dbReference>
<keyword evidence="3" id="KW-1015">Disulfide bond</keyword>
<evidence type="ECO:0000256" key="2">
    <source>
        <dbReference type="ARBA" id="ARBA00023136"/>
    </source>
</evidence>
<protein>
    <recommendedName>
        <fullName evidence="7">Ig-like domain-containing protein</fullName>
    </recommendedName>
</protein>
<keyword evidence="6" id="KW-1133">Transmembrane helix</keyword>
<accession>A0ABD3XQW8</accession>
<feature type="domain" description="Ig-like" evidence="7">
    <location>
        <begin position="16"/>
        <end position="104"/>
    </location>
</feature>
<dbReference type="PROSITE" id="PS50835">
    <property type="entry name" value="IG_LIKE"/>
    <property type="match status" value="2"/>
</dbReference>
<evidence type="ECO:0000256" key="5">
    <source>
        <dbReference type="ARBA" id="ARBA00023319"/>
    </source>
</evidence>
<keyword evidence="9" id="KW-1185">Reference proteome</keyword>
<dbReference type="InterPro" id="IPR013151">
    <property type="entry name" value="Immunoglobulin_dom"/>
</dbReference>
<keyword evidence="6" id="KW-0812">Transmembrane</keyword>
<dbReference type="CDD" id="cd00096">
    <property type="entry name" value="Ig"/>
    <property type="match status" value="1"/>
</dbReference>
<dbReference type="InterPro" id="IPR051275">
    <property type="entry name" value="Cell_adhesion_signaling"/>
</dbReference>
<dbReference type="InterPro" id="IPR013783">
    <property type="entry name" value="Ig-like_fold"/>
</dbReference>
<keyword evidence="2 6" id="KW-0472">Membrane</keyword>
<dbReference type="AlphaFoldDB" id="A0ABD3XQW8"/>
<evidence type="ECO:0000313" key="9">
    <source>
        <dbReference type="Proteomes" id="UP001634394"/>
    </source>
</evidence>
<proteinExistence type="predicted"/>